<comment type="function">
    <text evidence="11">Required for pre-mRNA splicing as component of the spliceosome. As a component of the minor spliceosome, involved in the splicing of U12-type introns in pre-mRNAs. Down-regulates NF-kappa-B signaling by competing with RELA for CREBBP/EP300 binding. Involved in the microRNA (miRNA) biogenesis. May be involved in cyclin-D1/CCND1 mRNA stability through the SNARP complex which associates with both the 3'end of the CCND1 gene and its mRNA.</text>
</comment>
<dbReference type="GO" id="GO:0005681">
    <property type="term" value="C:spliceosomal complex"/>
    <property type="evidence" value="ECO:0007669"/>
    <property type="project" value="UniProtKB-KW"/>
</dbReference>
<dbReference type="SUPFAM" id="SSF49879">
    <property type="entry name" value="SMAD/FHA domain"/>
    <property type="match status" value="1"/>
</dbReference>
<feature type="domain" description="FHA" evidence="13">
    <location>
        <begin position="219"/>
        <end position="282"/>
    </location>
</feature>
<protein>
    <recommendedName>
        <fullName evidence="13">FHA domain-containing protein</fullName>
    </recommendedName>
</protein>
<evidence type="ECO:0000256" key="12">
    <source>
        <dbReference type="SAM" id="MobiDB-lite"/>
    </source>
</evidence>
<gene>
    <name evidence="14" type="ORF">GCK72_002179</name>
</gene>
<keyword evidence="6" id="KW-0832">Ubl conjugation</keyword>
<dbReference type="GO" id="GO:0031047">
    <property type="term" value="P:regulatory ncRNA-mediated gene silencing"/>
    <property type="evidence" value="ECO:0007669"/>
    <property type="project" value="UniProtKB-KW"/>
</dbReference>
<dbReference type="InterPro" id="IPR008984">
    <property type="entry name" value="SMAD_FHA_dom_sf"/>
</dbReference>
<keyword evidence="8" id="KW-0943">RNA-mediated gene silencing</keyword>
<evidence type="ECO:0000256" key="2">
    <source>
        <dbReference type="ARBA" id="ARBA00022499"/>
    </source>
</evidence>
<dbReference type="GeneID" id="9809228"/>
<dbReference type="Pfam" id="PF00498">
    <property type="entry name" value="FHA"/>
    <property type="match status" value="1"/>
</dbReference>
<evidence type="ECO:0000256" key="5">
    <source>
        <dbReference type="ARBA" id="ARBA00022728"/>
    </source>
</evidence>
<keyword evidence="9" id="KW-0508">mRNA splicing</keyword>
<sequence length="329" mass="39360">MGKESPRERRNRHRSPERRRRSRSRSTDRYNRRDYRKDDSPRVKKEIKEEAPSDSESPRRRREDRNEGKHGDRNDDRKDNRRDFYDRRDNRRDFDDRRERSNRDDRGGRHHDGQRDPRDNFRRPEREEQMREDGKRYGLEKKEENWGKSEEPAGPPKEKEKVNLGTSGALTEDTNTFRGVVIKYNEPPEAKKPNARWRLYPFKGDEALQVLYIHRQSAYLIGRDHKIADIPVDHPSCSKQHAVLQFRSMPFTRDDGTKARRIMPYIIDLGSGNGTYLNEKKIEAQRYIELKEKDMLKFGFSTREYVVMKEREITEEELAEGAVKHEDSD</sequence>
<dbReference type="InterPro" id="IPR050923">
    <property type="entry name" value="Cell_Proc_Reg/RNA_Proc"/>
</dbReference>
<comment type="caution">
    <text evidence="14">The sequence shown here is derived from an EMBL/GenBank/DDBJ whole genome shotgun (WGS) entry which is preliminary data.</text>
</comment>
<feature type="region of interest" description="Disordered" evidence="12">
    <location>
        <begin position="1"/>
        <end position="164"/>
    </location>
</feature>
<evidence type="ECO:0000256" key="7">
    <source>
        <dbReference type="ARBA" id="ARBA00023054"/>
    </source>
</evidence>
<reference evidence="14 15" key="1">
    <citation type="submission" date="2019-12" db="EMBL/GenBank/DDBJ databases">
        <title>Chromosome-level assembly of the Caenorhabditis remanei genome.</title>
        <authorList>
            <person name="Teterina A.A."/>
            <person name="Willis J.H."/>
            <person name="Phillips P.C."/>
        </authorList>
    </citation>
    <scope>NUCLEOTIDE SEQUENCE [LARGE SCALE GENOMIC DNA]</scope>
    <source>
        <strain evidence="14 15">PX506</strain>
        <tissue evidence="14">Whole organism</tissue>
    </source>
</reference>
<evidence type="ECO:0000256" key="4">
    <source>
        <dbReference type="ARBA" id="ARBA00022664"/>
    </source>
</evidence>
<dbReference type="SMART" id="SM00240">
    <property type="entry name" value="FHA"/>
    <property type="match status" value="1"/>
</dbReference>
<dbReference type="GO" id="GO:0008380">
    <property type="term" value="P:RNA splicing"/>
    <property type="evidence" value="ECO:0007669"/>
    <property type="project" value="UniProtKB-KW"/>
</dbReference>
<evidence type="ECO:0000259" key="13">
    <source>
        <dbReference type="PROSITE" id="PS50006"/>
    </source>
</evidence>
<keyword evidence="2" id="KW-1017">Isopeptide bond</keyword>
<comment type="subcellular location">
    <subcellularLocation>
        <location evidence="1">Nucleus</location>
    </subcellularLocation>
</comment>
<dbReference type="CTD" id="9809228"/>
<dbReference type="RefSeq" id="XP_003104828.2">
    <property type="nucleotide sequence ID" value="XM_003104780.2"/>
</dbReference>
<accession>A0A6A5HT71</accession>
<dbReference type="AlphaFoldDB" id="A0A6A5HT71"/>
<organism evidence="14 15">
    <name type="scientific">Caenorhabditis remanei</name>
    <name type="common">Caenorhabditis vulgaris</name>
    <dbReference type="NCBI Taxonomy" id="31234"/>
    <lineage>
        <taxon>Eukaryota</taxon>
        <taxon>Metazoa</taxon>
        <taxon>Ecdysozoa</taxon>
        <taxon>Nematoda</taxon>
        <taxon>Chromadorea</taxon>
        <taxon>Rhabditida</taxon>
        <taxon>Rhabditina</taxon>
        <taxon>Rhabditomorpha</taxon>
        <taxon>Rhabditoidea</taxon>
        <taxon>Rhabditidae</taxon>
        <taxon>Peloderinae</taxon>
        <taxon>Caenorhabditis</taxon>
    </lineage>
</organism>
<evidence type="ECO:0000256" key="1">
    <source>
        <dbReference type="ARBA" id="ARBA00004123"/>
    </source>
</evidence>
<dbReference type="InterPro" id="IPR000253">
    <property type="entry name" value="FHA_dom"/>
</dbReference>
<proteinExistence type="predicted"/>
<dbReference type="FunFam" id="2.60.200.20:FF:000008">
    <property type="entry name" value="smad nuclear-interacting protein 1"/>
    <property type="match status" value="1"/>
</dbReference>
<dbReference type="Gene3D" id="2.60.200.20">
    <property type="match status" value="1"/>
</dbReference>
<dbReference type="CDD" id="cd22718">
    <property type="entry name" value="FHA_SNIP1"/>
    <property type="match status" value="1"/>
</dbReference>
<keyword evidence="4" id="KW-0507">mRNA processing</keyword>
<evidence type="ECO:0000256" key="8">
    <source>
        <dbReference type="ARBA" id="ARBA00023158"/>
    </source>
</evidence>
<evidence type="ECO:0000256" key="9">
    <source>
        <dbReference type="ARBA" id="ARBA00023187"/>
    </source>
</evidence>
<evidence type="ECO:0000256" key="11">
    <source>
        <dbReference type="ARBA" id="ARBA00055964"/>
    </source>
</evidence>
<name>A0A6A5HT71_CAERE</name>
<dbReference type="EMBL" id="WUAV01000001">
    <property type="protein sequence ID" value="KAF1770361.1"/>
    <property type="molecule type" value="Genomic_DNA"/>
</dbReference>
<dbReference type="GO" id="GO:0006397">
    <property type="term" value="P:mRNA processing"/>
    <property type="evidence" value="ECO:0007669"/>
    <property type="project" value="UniProtKB-KW"/>
</dbReference>
<evidence type="ECO:0000256" key="6">
    <source>
        <dbReference type="ARBA" id="ARBA00022843"/>
    </source>
</evidence>
<evidence type="ECO:0000256" key="3">
    <source>
        <dbReference type="ARBA" id="ARBA00022553"/>
    </source>
</evidence>
<dbReference type="PROSITE" id="PS50006">
    <property type="entry name" value="FHA_DOMAIN"/>
    <property type="match status" value="1"/>
</dbReference>
<dbReference type="KEGG" id="crq:GCK72_002179"/>
<keyword evidence="10" id="KW-0539">Nucleus</keyword>
<keyword evidence="5" id="KW-0747">Spliceosome</keyword>
<keyword evidence="3" id="KW-0597">Phosphoprotein</keyword>
<dbReference type="Proteomes" id="UP000483820">
    <property type="component" value="Chromosome I"/>
</dbReference>
<evidence type="ECO:0000313" key="15">
    <source>
        <dbReference type="Proteomes" id="UP000483820"/>
    </source>
</evidence>
<feature type="compositionally biased region" description="Basic residues" evidence="12">
    <location>
        <begin position="9"/>
        <end position="24"/>
    </location>
</feature>
<evidence type="ECO:0000313" key="14">
    <source>
        <dbReference type="EMBL" id="KAF1770361.1"/>
    </source>
</evidence>
<dbReference type="PANTHER" id="PTHR23308">
    <property type="entry name" value="NUCLEAR INHIBITOR OF PROTEIN PHOSPHATASE-1"/>
    <property type="match status" value="1"/>
</dbReference>
<evidence type="ECO:0000256" key="10">
    <source>
        <dbReference type="ARBA" id="ARBA00023242"/>
    </source>
</evidence>
<keyword evidence="7" id="KW-0175">Coiled coil</keyword>
<feature type="compositionally biased region" description="Basic and acidic residues" evidence="12">
    <location>
        <begin position="25"/>
        <end position="162"/>
    </location>
</feature>